<evidence type="ECO:0000313" key="1">
    <source>
        <dbReference type="EMBL" id="NML18361.1"/>
    </source>
</evidence>
<accession>A0A848FKN5</accession>
<sequence>MNLAAHAAPVSDTGAIINLAMRKFDAYIAHSSKPKGRHLQAHTKLSFYLRP</sequence>
<reference evidence="1 2" key="1">
    <citation type="submission" date="2020-04" db="EMBL/GenBank/DDBJ databases">
        <title>Azohydromonas sp. isolated from soil.</title>
        <authorList>
            <person name="Dahal R.H."/>
        </authorList>
    </citation>
    <scope>NUCLEOTIDE SEQUENCE [LARGE SCALE GENOMIC DNA]</scope>
    <source>
        <strain evidence="1 2">G-1-1-14</strain>
    </source>
</reference>
<proteinExistence type="predicted"/>
<organism evidence="1 2">
    <name type="scientific">Azohydromonas caseinilytica</name>
    <dbReference type="NCBI Taxonomy" id="2728836"/>
    <lineage>
        <taxon>Bacteria</taxon>
        <taxon>Pseudomonadati</taxon>
        <taxon>Pseudomonadota</taxon>
        <taxon>Betaproteobacteria</taxon>
        <taxon>Burkholderiales</taxon>
        <taxon>Sphaerotilaceae</taxon>
        <taxon>Azohydromonas</taxon>
    </lineage>
</organism>
<dbReference type="RefSeq" id="WP_169163259.1">
    <property type="nucleotide sequence ID" value="NZ_JABBFW010000031.1"/>
</dbReference>
<evidence type="ECO:0000313" key="2">
    <source>
        <dbReference type="Proteomes" id="UP000574067"/>
    </source>
</evidence>
<dbReference type="AlphaFoldDB" id="A0A848FKN5"/>
<dbReference type="EMBL" id="JABBFW010000031">
    <property type="protein sequence ID" value="NML18361.1"/>
    <property type="molecule type" value="Genomic_DNA"/>
</dbReference>
<protein>
    <submittedName>
        <fullName evidence="1">Uncharacterized protein</fullName>
    </submittedName>
</protein>
<gene>
    <name evidence="1" type="ORF">HHL10_25660</name>
</gene>
<name>A0A848FKN5_9BURK</name>
<dbReference type="Proteomes" id="UP000574067">
    <property type="component" value="Unassembled WGS sequence"/>
</dbReference>
<comment type="caution">
    <text evidence="1">The sequence shown here is derived from an EMBL/GenBank/DDBJ whole genome shotgun (WGS) entry which is preliminary data.</text>
</comment>
<keyword evidence="2" id="KW-1185">Reference proteome</keyword>